<gene>
    <name evidence="2" type="ORF">SSOG_06779</name>
</gene>
<dbReference type="Gene3D" id="1.10.10.10">
    <property type="entry name" value="Winged helix-like DNA-binding domain superfamily/Winged helix DNA-binding domain"/>
    <property type="match status" value="1"/>
</dbReference>
<evidence type="ECO:0000259" key="1">
    <source>
        <dbReference type="PROSITE" id="PS50995"/>
    </source>
</evidence>
<evidence type="ECO:0000313" key="2">
    <source>
        <dbReference type="EMBL" id="EFL27065.1"/>
    </source>
</evidence>
<name>D9WC17_9ACTN</name>
<dbReference type="SMART" id="SM00347">
    <property type="entry name" value="HTH_MARR"/>
    <property type="match status" value="1"/>
</dbReference>
<dbReference type="STRING" id="457427.SSOG_06779"/>
<dbReference type="GO" id="GO:0003700">
    <property type="term" value="F:DNA-binding transcription factor activity"/>
    <property type="evidence" value="ECO:0007669"/>
    <property type="project" value="InterPro"/>
</dbReference>
<dbReference type="PANTHER" id="PTHR33164:SF104">
    <property type="entry name" value="TRANSCRIPTIONAL REGULATORY PROTEIN"/>
    <property type="match status" value="1"/>
</dbReference>
<dbReference type="Proteomes" id="UP000003963">
    <property type="component" value="Unassembled WGS sequence"/>
</dbReference>
<dbReference type="HOGENOM" id="CLU_083287_2_5_11"/>
<accession>D9WC17</accession>
<keyword evidence="2" id="KW-0648">Protein biosynthesis</keyword>
<dbReference type="InterPro" id="IPR036388">
    <property type="entry name" value="WH-like_DNA-bd_sf"/>
</dbReference>
<dbReference type="RefSeq" id="WP_009718865.1">
    <property type="nucleotide sequence ID" value="NZ_GG657754.1"/>
</dbReference>
<feature type="domain" description="HTH marR-type" evidence="1">
    <location>
        <begin position="13"/>
        <end position="152"/>
    </location>
</feature>
<dbReference type="PROSITE" id="PS50995">
    <property type="entry name" value="HTH_MARR_2"/>
    <property type="match status" value="1"/>
</dbReference>
<dbReference type="EMBL" id="GG657754">
    <property type="protein sequence ID" value="EFL27065.1"/>
    <property type="molecule type" value="Genomic_DNA"/>
</dbReference>
<dbReference type="InterPro" id="IPR036390">
    <property type="entry name" value="WH_DNA-bd_sf"/>
</dbReference>
<dbReference type="GO" id="GO:0003743">
    <property type="term" value="F:translation initiation factor activity"/>
    <property type="evidence" value="ECO:0007669"/>
    <property type="project" value="UniProtKB-KW"/>
</dbReference>
<keyword evidence="3" id="KW-1185">Reference proteome</keyword>
<sequence>MGAHKRTAAEAARGPLVHEFGLLLKAATHLEQRINAAMRAESGISHVMFEVLIRLCKDPGEQVSQRALAQDLILTSGGVTRLIDRMEEAGLVRRVPSPDDRRVTLVEATAEGEQTFVHAVDVHARIVERYYVAPVTAADRSRLTASLERITTALLDDTGGTEAR</sequence>
<dbReference type="InterPro" id="IPR039422">
    <property type="entry name" value="MarR/SlyA-like"/>
</dbReference>
<dbReference type="PANTHER" id="PTHR33164">
    <property type="entry name" value="TRANSCRIPTIONAL REGULATOR, MARR FAMILY"/>
    <property type="match status" value="1"/>
</dbReference>
<dbReference type="InterPro" id="IPR000835">
    <property type="entry name" value="HTH_MarR-typ"/>
</dbReference>
<dbReference type="GO" id="GO:0006950">
    <property type="term" value="P:response to stress"/>
    <property type="evidence" value="ECO:0007669"/>
    <property type="project" value="TreeGrafter"/>
</dbReference>
<dbReference type="Pfam" id="PF12802">
    <property type="entry name" value="MarR_2"/>
    <property type="match status" value="1"/>
</dbReference>
<dbReference type="AlphaFoldDB" id="D9WC17"/>
<proteinExistence type="predicted"/>
<dbReference type="SUPFAM" id="SSF46785">
    <property type="entry name" value="Winged helix' DNA-binding domain"/>
    <property type="match status" value="1"/>
</dbReference>
<keyword evidence="2" id="KW-0396">Initiation factor</keyword>
<dbReference type="PRINTS" id="PR00598">
    <property type="entry name" value="HTHMARR"/>
</dbReference>
<evidence type="ECO:0000313" key="3">
    <source>
        <dbReference type="Proteomes" id="UP000003963"/>
    </source>
</evidence>
<organism evidence="2 3">
    <name type="scientific">Streptomyces himastatinicus ATCC 53653</name>
    <dbReference type="NCBI Taxonomy" id="457427"/>
    <lineage>
        <taxon>Bacteria</taxon>
        <taxon>Bacillati</taxon>
        <taxon>Actinomycetota</taxon>
        <taxon>Actinomycetes</taxon>
        <taxon>Kitasatosporales</taxon>
        <taxon>Streptomycetaceae</taxon>
        <taxon>Streptomyces</taxon>
        <taxon>Streptomyces violaceusniger group</taxon>
    </lineage>
</organism>
<protein>
    <submittedName>
        <fullName evidence="2">Translation initiation factor IF-2</fullName>
    </submittedName>
</protein>
<dbReference type="OrthoDB" id="5295456at2"/>
<reference evidence="2 3" key="1">
    <citation type="submission" date="2009-02" db="EMBL/GenBank/DDBJ databases">
        <title>Annotation of Streptomyces hygroscopicus strain ATCC 53653.</title>
        <authorList>
            <consortium name="The Broad Institute Genome Sequencing Platform"/>
            <consortium name="Broad Institute Microbial Sequencing Center"/>
            <person name="Fischbach M."/>
            <person name="Godfrey P."/>
            <person name="Ward D."/>
            <person name="Young S."/>
            <person name="Zeng Q."/>
            <person name="Koehrsen M."/>
            <person name="Alvarado L."/>
            <person name="Berlin A.M."/>
            <person name="Bochicchio J."/>
            <person name="Borenstein D."/>
            <person name="Chapman S.B."/>
            <person name="Chen Z."/>
            <person name="Engels R."/>
            <person name="Freedman E."/>
            <person name="Gellesch M."/>
            <person name="Goldberg J."/>
            <person name="Griggs A."/>
            <person name="Gujja S."/>
            <person name="Heilman E.R."/>
            <person name="Heiman D.I."/>
            <person name="Hepburn T.A."/>
            <person name="Howarth C."/>
            <person name="Jen D."/>
            <person name="Larson L."/>
            <person name="Lewis B."/>
            <person name="Mehta T."/>
            <person name="Park D."/>
            <person name="Pearson M."/>
            <person name="Richards J."/>
            <person name="Roberts A."/>
            <person name="Saif S."/>
            <person name="Shea T.D."/>
            <person name="Shenoy N."/>
            <person name="Sisk P."/>
            <person name="Stolte C."/>
            <person name="Sykes S.N."/>
            <person name="Thomson T."/>
            <person name="Walk T."/>
            <person name="White J."/>
            <person name="Yandava C."/>
            <person name="Straight P."/>
            <person name="Clardy J."/>
            <person name="Hung D."/>
            <person name="Kolter R."/>
            <person name="Mekalanos J."/>
            <person name="Walker S."/>
            <person name="Walsh C.T."/>
            <person name="Wieland-Brown L.C."/>
            <person name="Haas B."/>
            <person name="Nusbaum C."/>
            <person name="Birren B."/>
        </authorList>
    </citation>
    <scope>NUCLEOTIDE SEQUENCE [LARGE SCALE GENOMIC DNA]</scope>
    <source>
        <strain evidence="2 3">ATCC 53653</strain>
    </source>
</reference>